<feature type="transmembrane region" description="Helical" evidence="8">
    <location>
        <begin position="116"/>
        <end position="136"/>
    </location>
</feature>
<comment type="caution">
    <text evidence="11">The sequence shown here is derived from an EMBL/GenBank/DDBJ whole genome shotgun (WGS) entry which is preliminary data.</text>
</comment>
<evidence type="ECO:0000256" key="4">
    <source>
        <dbReference type="ARBA" id="ARBA00022989"/>
    </source>
</evidence>
<gene>
    <name evidence="11" type="ORF">KEG57_26645</name>
</gene>
<evidence type="ECO:0000256" key="2">
    <source>
        <dbReference type="ARBA" id="ARBA00022475"/>
    </source>
</evidence>
<keyword evidence="12" id="KW-1185">Reference proteome</keyword>
<evidence type="ECO:0000256" key="6">
    <source>
        <dbReference type="ARBA" id="ARBA00043993"/>
    </source>
</evidence>
<evidence type="ECO:0000256" key="3">
    <source>
        <dbReference type="ARBA" id="ARBA00022692"/>
    </source>
</evidence>
<keyword evidence="3 8" id="KW-0812">Transmembrane</keyword>
<dbReference type="Pfam" id="PF12805">
    <property type="entry name" value="FUSC-like"/>
    <property type="match status" value="1"/>
</dbReference>
<dbReference type="PANTHER" id="PTHR30509:SF9">
    <property type="entry name" value="MULTIDRUG RESISTANCE PROTEIN MDTO"/>
    <property type="match status" value="1"/>
</dbReference>
<comment type="similarity">
    <text evidence="6">Belongs to the YccS/YhfK family.</text>
</comment>
<dbReference type="Proteomes" id="UP001151081">
    <property type="component" value="Unassembled WGS sequence"/>
</dbReference>
<comment type="subcellular location">
    <subcellularLocation>
        <location evidence="1">Cell membrane</location>
        <topology evidence="1">Multi-pass membrane protein</topology>
    </subcellularLocation>
</comment>
<dbReference type="Pfam" id="PF13515">
    <property type="entry name" value="FUSC_2"/>
    <property type="match status" value="1"/>
</dbReference>
<reference evidence="11 12" key="1">
    <citation type="submission" date="2021-04" db="EMBL/GenBank/DDBJ databases">
        <title>Genome analysis of Polyangium sp.</title>
        <authorList>
            <person name="Li Y."/>
            <person name="Wang J."/>
        </authorList>
    </citation>
    <scope>NUCLEOTIDE SEQUENCE [LARGE SCALE GENOMIC DNA]</scope>
    <source>
        <strain evidence="11 12">SDU14</strain>
    </source>
</reference>
<sequence>MRLRALLGSSGPITLAVPDIARGFRAALLVLPAFYLASTYAHPELTWTALGGWLGTLADPGGSRATRAKALVAFAIAGAAAVWLTEACAGSPVLSTLALAGIAFAAGLVRAAGPTASLAGLMVALAAAIAAGHLSPVPLRDALYFGLGATLAVLISSVVWPIWTHLPVRRSLARVYEELAAYASAAGSAAMLEIPRDDPSWGALLRRHHRRIRDALEAAREMALAMRARREGDTRLGRNTSLLLGAAEAQFPRLTTLVEELEGLPKGARAEPAMRLGEITSAYAEIHRILGARALRSRPKERPAPRPPAADATTSRAGALAAHLASEARAALELTKHIDEPLGTRALEYAPLPPRADERAPLGELRTGLRAIRDALWPQSVLLHHALRSACAVAVASLAGSLALPSHSNWVTLTTLVILQPHIGATIERALERVVGTVLGCMLAAAITLTVRSPIVLTTLMVPLLVAAVATQPQSRGLFTVFLTPVFVLLAERHLGDWETAAERVAAVALGGVIAVVAGTIFLPSSERKRLPDALASMLRAVSTYAHEVLTSATNRGAPGAEERVAAARRSAGVALGEAEVSLERLLAEPLGDKKAAADAMLLVTYARRLGSALTATDMLVKEVPPQADELTRVDAYVAAVLRDAAAHVRGERPERMATAPEIVDHDPLERVVRSAGLVASLARH</sequence>
<keyword evidence="5 8" id="KW-0472">Membrane</keyword>
<dbReference type="GO" id="GO:0005886">
    <property type="term" value="C:plasma membrane"/>
    <property type="evidence" value="ECO:0007669"/>
    <property type="project" value="UniProtKB-SubCell"/>
</dbReference>
<evidence type="ECO:0000259" key="10">
    <source>
        <dbReference type="Pfam" id="PF13515"/>
    </source>
</evidence>
<dbReference type="PANTHER" id="PTHR30509">
    <property type="entry name" value="P-HYDROXYBENZOIC ACID EFFLUX PUMP SUBUNIT-RELATED"/>
    <property type="match status" value="1"/>
</dbReference>
<feature type="region of interest" description="Disordered" evidence="7">
    <location>
        <begin position="294"/>
        <end position="317"/>
    </location>
</feature>
<evidence type="ECO:0000256" key="8">
    <source>
        <dbReference type="SAM" id="Phobius"/>
    </source>
</evidence>
<evidence type="ECO:0000256" key="7">
    <source>
        <dbReference type="SAM" id="MobiDB-lite"/>
    </source>
</evidence>
<proteinExistence type="inferred from homology"/>
<evidence type="ECO:0000313" key="12">
    <source>
        <dbReference type="Proteomes" id="UP001151081"/>
    </source>
</evidence>
<evidence type="ECO:0000256" key="5">
    <source>
        <dbReference type="ARBA" id="ARBA00023136"/>
    </source>
</evidence>
<accession>A0A9X3X9T2</accession>
<evidence type="ECO:0000256" key="1">
    <source>
        <dbReference type="ARBA" id="ARBA00004651"/>
    </source>
</evidence>
<feature type="domain" description="Integral membrane protein YccS N-terminal" evidence="9">
    <location>
        <begin position="72"/>
        <end position="224"/>
    </location>
</feature>
<feature type="domain" description="Integral membrane bound transporter" evidence="10">
    <location>
        <begin position="396"/>
        <end position="517"/>
    </location>
</feature>
<keyword evidence="2" id="KW-1003">Cell membrane</keyword>
<dbReference type="AlphaFoldDB" id="A0A9X3X9T2"/>
<dbReference type="EMBL" id="JAGTJJ010000018">
    <property type="protein sequence ID" value="MDC3984116.1"/>
    <property type="molecule type" value="Genomic_DNA"/>
</dbReference>
<name>A0A9X3X9T2_9BACT</name>
<feature type="transmembrane region" description="Helical" evidence="8">
    <location>
        <begin position="142"/>
        <end position="163"/>
    </location>
</feature>
<evidence type="ECO:0000313" key="11">
    <source>
        <dbReference type="EMBL" id="MDC3984116.1"/>
    </source>
</evidence>
<evidence type="ECO:0000259" key="9">
    <source>
        <dbReference type="Pfam" id="PF12805"/>
    </source>
</evidence>
<dbReference type="InterPro" id="IPR032692">
    <property type="entry name" value="YccS_N"/>
</dbReference>
<dbReference type="InterPro" id="IPR049453">
    <property type="entry name" value="Memb_transporter_dom"/>
</dbReference>
<keyword evidence="4 8" id="KW-1133">Transmembrane helix</keyword>
<organism evidence="11 12">
    <name type="scientific">Polyangium jinanense</name>
    <dbReference type="NCBI Taxonomy" id="2829994"/>
    <lineage>
        <taxon>Bacteria</taxon>
        <taxon>Pseudomonadati</taxon>
        <taxon>Myxococcota</taxon>
        <taxon>Polyangia</taxon>
        <taxon>Polyangiales</taxon>
        <taxon>Polyangiaceae</taxon>
        <taxon>Polyangium</taxon>
    </lineage>
</organism>
<feature type="transmembrane region" description="Helical" evidence="8">
    <location>
        <begin position="68"/>
        <end position="85"/>
    </location>
</feature>
<dbReference type="RefSeq" id="WP_272425345.1">
    <property type="nucleotide sequence ID" value="NZ_JAGTJJ010000018.1"/>
</dbReference>
<protein>
    <submittedName>
        <fullName evidence="11">FUSC family protein</fullName>
    </submittedName>
</protein>